<evidence type="ECO:0000313" key="3">
    <source>
        <dbReference type="Proteomes" id="UP000821866"/>
    </source>
</evidence>
<dbReference type="Proteomes" id="UP000821866">
    <property type="component" value="Unassembled WGS sequence"/>
</dbReference>
<name>A0A9J6CTC7_RHIMP</name>
<organism evidence="2 3">
    <name type="scientific">Rhipicephalus microplus</name>
    <name type="common">Cattle tick</name>
    <name type="synonym">Boophilus microplus</name>
    <dbReference type="NCBI Taxonomy" id="6941"/>
    <lineage>
        <taxon>Eukaryota</taxon>
        <taxon>Metazoa</taxon>
        <taxon>Ecdysozoa</taxon>
        <taxon>Arthropoda</taxon>
        <taxon>Chelicerata</taxon>
        <taxon>Arachnida</taxon>
        <taxon>Acari</taxon>
        <taxon>Parasitiformes</taxon>
        <taxon>Ixodida</taxon>
        <taxon>Ixodoidea</taxon>
        <taxon>Ixodidae</taxon>
        <taxon>Rhipicephalinae</taxon>
        <taxon>Rhipicephalus</taxon>
        <taxon>Boophilus</taxon>
    </lineage>
</organism>
<accession>A0A9J6CTC7</accession>
<reference evidence="2" key="2">
    <citation type="submission" date="2021-09" db="EMBL/GenBank/DDBJ databases">
        <authorList>
            <person name="Jia N."/>
            <person name="Wang J."/>
            <person name="Shi W."/>
            <person name="Du L."/>
            <person name="Sun Y."/>
            <person name="Zhan W."/>
            <person name="Jiang J."/>
            <person name="Wang Q."/>
            <person name="Zhang B."/>
            <person name="Ji P."/>
            <person name="Sakyi L.B."/>
            <person name="Cui X."/>
            <person name="Yuan T."/>
            <person name="Jiang B."/>
            <person name="Yang W."/>
            <person name="Lam T.T.-Y."/>
            <person name="Chang Q."/>
            <person name="Ding S."/>
            <person name="Wang X."/>
            <person name="Zhu J."/>
            <person name="Ruan X."/>
            <person name="Zhao L."/>
            <person name="Wei J."/>
            <person name="Que T."/>
            <person name="Du C."/>
            <person name="Cheng J."/>
            <person name="Dai P."/>
            <person name="Han X."/>
            <person name="Huang E."/>
            <person name="Gao Y."/>
            <person name="Liu J."/>
            <person name="Shao H."/>
            <person name="Ye R."/>
            <person name="Li L."/>
            <person name="Wei W."/>
            <person name="Wang X."/>
            <person name="Wang C."/>
            <person name="Huo Q."/>
            <person name="Li W."/>
            <person name="Guo W."/>
            <person name="Chen H."/>
            <person name="Chen S."/>
            <person name="Zhou L."/>
            <person name="Zhou L."/>
            <person name="Ni X."/>
            <person name="Tian J."/>
            <person name="Zhou Y."/>
            <person name="Sheng Y."/>
            <person name="Liu T."/>
            <person name="Pan Y."/>
            <person name="Xia L."/>
            <person name="Li J."/>
            <person name="Zhao F."/>
            <person name="Cao W."/>
        </authorList>
    </citation>
    <scope>NUCLEOTIDE SEQUENCE</scope>
    <source>
        <strain evidence="2">Rmic-2018</strain>
        <tissue evidence="2">Larvae</tissue>
    </source>
</reference>
<gene>
    <name evidence="2" type="ORF">HPB51_029628</name>
</gene>
<comment type="caution">
    <text evidence="2">The sequence shown here is derived from an EMBL/GenBank/DDBJ whole genome shotgun (WGS) entry which is preliminary data.</text>
</comment>
<protein>
    <submittedName>
        <fullName evidence="2">Uncharacterized protein</fullName>
    </submittedName>
</protein>
<evidence type="ECO:0000256" key="1">
    <source>
        <dbReference type="SAM" id="MobiDB-lite"/>
    </source>
</evidence>
<sequence>MRHEDPIQANLIQNNFAYCPSDLGRAEWVLQVKEITIDNKDYKASVYSAPYDSSGHGVIRGVNLRLNRDTIQVELQDNRHPPSSIFGGMGTPPQYSSRSLSPRYRDGSTFAIVDTGSRRSVKCAIAMASSVIELTCAVALTQNAEAVVHVRSFGVLQ</sequence>
<reference evidence="2" key="1">
    <citation type="journal article" date="2020" name="Cell">
        <title>Large-Scale Comparative Analyses of Tick Genomes Elucidate Their Genetic Diversity and Vector Capacities.</title>
        <authorList>
            <consortium name="Tick Genome and Microbiome Consortium (TIGMIC)"/>
            <person name="Jia N."/>
            <person name="Wang J."/>
            <person name="Shi W."/>
            <person name="Du L."/>
            <person name="Sun Y."/>
            <person name="Zhan W."/>
            <person name="Jiang J.F."/>
            <person name="Wang Q."/>
            <person name="Zhang B."/>
            <person name="Ji P."/>
            <person name="Bell-Sakyi L."/>
            <person name="Cui X.M."/>
            <person name="Yuan T.T."/>
            <person name="Jiang B.G."/>
            <person name="Yang W.F."/>
            <person name="Lam T.T."/>
            <person name="Chang Q.C."/>
            <person name="Ding S.J."/>
            <person name="Wang X.J."/>
            <person name="Zhu J.G."/>
            <person name="Ruan X.D."/>
            <person name="Zhao L."/>
            <person name="Wei J.T."/>
            <person name="Ye R.Z."/>
            <person name="Que T.C."/>
            <person name="Du C.H."/>
            <person name="Zhou Y.H."/>
            <person name="Cheng J.X."/>
            <person name="Dai P.F."/>
            <person name="Guo W.B."/>
            <person name="Han X.H."/>
            <person name="Huang E.J."/>
            <person name="Li L.F."/>
            <person name="Wei W."/>
            <person name="Gao Y.C."/>
            <person name="Liu J.Z."/>
            <person name="Shao H.Z."/>
            <person name="Wang X."/>
            <person name="Wang C.C."/>
            <person name="Yang T.C."/>
            <person name="Huo Q.B."/>
            <person name="Li W."/>
            <person name="Chen H.Y."/>
            <person name="Chen S.E."/>
            <person name="Zhou L.G."/>
            <person name="Ni X.B."/>
            <person name="Tian J.H."/>
            <person name="Sheng Y."/>
            <person name="Liu T."/>
            <person name="Pan Y.S."/>
            <person name="Xia L.Y."/>
            <person name="Li J."/>
            <person name="Zhao F."/>
            <person name="Cao W.C."/>
        </authorList>
    </citation>
    <scope>NUCLEOTIDE SEQUENCE</scope>
    <source>
        <strain evidence="2">Rmic-2018</strain>
    </source>
</reference>
<evidence type="ECO:0000313" key="2">
    <source>
        <dbReference type="EMBL" id="KAH7931946.1"/>
    </source>
</evidence>
<feature type="region of interest" description="Disordered" evidence="1">
    <location>
        <begin position="81"/>
        <end position="101"/>
    </location>
</feature>
<dbReference type="AlphaFoldDB" id="A0A9J6CTC7"/>
<proteinExistence type="predicted"/>
<keyword evidence="3" id="KW-1185">Reference proteome</keyword>
<dbReference type="EMBL" id="JABSTU010006855">
    <property type="protein sequence ID" value="KAH7931946.1"/>
    <property type="molecule type" value="Genomic_DNA"/>
</dbReference>